<feature type="coiled-coil region" evidence="1">
    <location>
        <begin position="54"/>
        <end position="88"/>
    </location>
</feature>
<dbReference type="AlphaFoldDB" id="A0A1S8NDF8"/>
<dbReference type="EC" id="3.5.2.6" evidence="2"/>
<keyword evidence="1" id="KW-0175">Coiled coil</keyword>
<dbReference type="PANTHER" id="PTHR11102">
    <property type="entry name" value="SEL-1-LIKE PROTEIN"/>
    <property type="match status" value="1"/>
</dbReference>
<dbReference type="Proteomes" id="UP000191154">
    <property type="component" value="Unassembled WGS sequence"/>
</dbReference>
<name>A0A1S8NDF8_CLOSA</name>
<dbReference type="Pfam" id="PF08238">
    <property type="entry name" value="Sel1"/>
    <property type="match status" value="6"/>
</dbReference>
<comment type="caution">
    <text evidence="2">The sequence shown here is derived from an EMBL/GenBank/DDBJ whole genome shotgun (WGS) entry which is preliminary data.</text>
</comment>
<organism evidence="2 3">
    <name type="scientific">Clostridium saccharobutylicum</name>
    <dbReference type="NCBI Taxonomy" id="169679"/>
    <lineage>
        <taxon>Bacteria</taxon>
        <taxon>Bacillati</taxon>
        <taxon>Bacillota</taxon>
        <taxon>Clostridia</taxon>
        <taxon>Eubacteriales</taxon>
        <taxon>Clostridiaceae</taxon>
        <taxon>Clostridium</taxon>
    </lineage>
</organism>
<dbReference type="EMBL" id="LZYZ01000002">
    <property type="protein sequence ID" value="OOM14515.1"/>
    <property type="molecule type" value="Genomic_DNA"/>
</dbReference>
<dbReference type="RefSeq" id="WP_077864769.1">
    <property type="nucleotide sequence ID" value="NZ_LZYZ01000002.1"/>
</dbReference>
<keyword evidence="2" id="KW-0378">Hydrolase</keyword>
<gene>
    <name evidence="2" type="primary">hcpC_1</name>
    <name evidence="2" type="ORF">CLOSAC_13950</name>
</gene>
<feature type="coiled-coil region" evidence="1">
    <location>
        <begin position="134"/>
        <end position="178"/>
    </location>
</feature>
<dbReference type="Gene3D" id="1.25.40.10">
    <property type="entry name" value="Tetratricopeptide repeat domain"/>
    <property type="match status" value="2"/>
</dbReference>
<evidence type="ECO:0000256" key="1">
    <source>
        <dbReference type="SAM" id="Coils"/>
    </source>
</evidence>
<dbReference type="InterPro" id="IPR006597">
    <property type="entry name" value="Sel1-like"/>
</dbReference>
<accession>A0A1S8NDF8</accession>
<proteinExistence type="predicted"/>
<dbReference type="GO" id="GO:0008800">
    <property type="term" value="F:beta-lactamase activity"/>
    <property type="evidence" value="ECO:0007669"/>
    <property type="project" value="UniProtKB-EC"/>
</dbReference>
<dbReference type="InterPro" id="IPR050767">
    <property type="entry name" value="Sel1_AlgK"/>
</dbReference>
<dbReference type="PANTHER" id="PTHR11102:SF160">
    <property type="entry name" value="ERAD-ASSOCIATED E3 UBIQUITIN-PROTEIN LIGASE COMPONENT HRD3"/>
    <property type="match status" value="1"/>
</dbReference>
<reference evidence="2 3" key="1">
    <citation type="submission" date="2016-05" db="EMBL/GenBank/DDBJ databases">
        <title>Microbial solvent formation.</title>
        <authorList>
            <person name="Poehlein A."/>
            <person name="Montoya Solano J.D."/>
            <person name="Flitsch S."/>
            <person name="Krabben P."/>
            <person name="Duerre P."/>
            <person name="Daniel R."/>
        </authorList>
    </citation>
    <scope>NUCLEOTIDE SEQUENCE [LARGE SCALE GENOMIC DNA]</scope>
    <source>
        <strain evidence="2 3">L1-8</strain>
    </source>
</reference>
<evidence type="ECO:0000313" key="3">
    <source>
        <dbReference type="Proteomes" id="UP000191154"/>
    </source>
</evidence>
<evidence type="ECO:0000313" key="2">
    <source>
        <dbReference type="EMBL" id="OOM14515.1"/>
    </source>
</evidence>
<dbReference type="InterPro" id="IPR011990">
    <property type="entry name" value="TPR-like_helical_dom_sf"/>
</dbReference>
<protein>
    <submittedName>
        <fullName evidence="2">Putative beta-lactamase HcpC</fullName>
        <ecNumber evidence="2">3.5.2.6</ecNumber>
    </submittedName>
</protein>
<feature type="coiled-coil region" evidence="1">
    <location>
        <begin position="265"/>
        <end position="467"/>
    </location>
</feature>
<dbReference type="SUPFAM" id="SSF81901">
    <property type="entry name" value="HCP-like"/>
    <property type="match status" value="2"/>
</dbReference>
<sequence length="766" mass="88675">MDNNILLETTVKSFENGIEEVKNVKKSIVKLSDVIKDLLEFNDIFNLDIDSIKLDEVQNVIDEIISEQKNLSKQYKNSINKLKKSQENDLDKISQSMDGFLIETEKISDKIKNMSQNININKIKDISKQADKFLENIKNQYAEFDLEVKKITELGEGIENLKQTVEEINEKVKNEDIEEKVSSAQSIITEFEFNYHKLNKKYGKLNEDIYNHGTKTVEDLKESIGELNNTADEFHNKLLSIGKDLENEELENKYKAADVMIGKVYTQIESNYKEIQDEYKKVQKIPISLKEFDESIAELKNNLNKDELQENTENILNILESFKAETYEKSTKYFEQNKSMYEQSINNIKEIQDAIVQVENQISEFQTNVSNLYNIMSSEKFLDAASQVNKKMEDLNTQCSKISNNFENLSKIDIYENNIIEEVRQNRDATKSIEERMASLEEKMIFLIDENQNLKKLYSQKDNLDDNFKNKILYIINQNLKNVGNNNYNEENTEDKHELAMNYLKRYDENEDLKKAIELFEISSEQGNNESSFNLAEIYYYGRGVEKDFTLALKYYLKAANNGHTKSAHKVIKIYEGKANIGELEYSRLLGDIYLKGKMVKKDIQKAIKWYEVSAESGSKDTVGILIALYELLANQNDVNAKLRLGEIYNSDKWGNKDNLKAFKLYESAEKQGHFEVKNRAGQVACEIGEEMLYSDVNHAIEWYKIAAGKGNAEAQYKLGDIYHKGKIVPKDEEKAIVYYQMAADQGHLLALTQIKIIKPFSKLFK</sequence>
<dbReference type="SMART" id="SM00671">
    <property type="entry name" value="SEL1"/>
    <property type="match status" value="6"/>
</dbReference>